<dbReference type="InterPro" id="IPR000757">
    <property type="entry name" value="Beta-glucanase-like"/>
</dbReference>
<reference evidence="2 3" key="1">
    <citation type="submission" date="2014-04" db="EMBL/GenBank/DDBJ databases">
        <title>Evolutionary Origins and Diversification of the Mycorrhizal Mutualists.</title>
        <authorList>
            <consortium name="DOE Joint Genome Institute"/>
            <consortium name="Mycorrhizal Genomics Consortium"/>
            <person name="Kohler A."/>
            <person name="Kuo A."/>
            <person name="Nagy L.G."/>
            <person name="Floudas D."/>
            <person name="Copeland A."/>
            <person name="Barry K.W."/>
            <person name="Cichocki N."/>
            <person name="Veneault-Fourrey C."/>
            <person name="LaButti K."/>
            <person name="Lindquist E.A."/>
            <person name="Lipzen A."/>
            <person name="Lundell T."/>
            <person name="Morin E."/>
            <person name="Murat C."/>
            <person name="Riley R."/>
            <person name="Ohm R."/>
            <person name="Sun H."/>
            <person name="Tunlid A."/>
            <person name="Henrissat B."/>
            <person name="Grigoriev I.V."/>
            <person name="Hibbett D.S."/>
            <person name="Martin F."/>
        </authorList>
    </citation>
    <scope>NUCLEOTIDE SEQUENCE [LARGE SCALE GENOMIC DNA]</scope>
    <source>
        <strain evidence="2 3">Koide BX008</strain>
    </source>
</reference>
<dbReference type="SUPFAM" id="SSF49899">
    <property type="entry name" value="Concanavalin A-like lectins/glucanases"/>
    <property type="match status" value="1"/>
</dbReference>
<feature type="domain" description="GH16" evidence="1">
    <location>
        <begin position="18"/>
        <end position="286"/>
    </location>
</feature>
<organism evidence="2 3">
    <name type="scientific">Amanita muscaria (strain Koide BX008)</name>
    <dbReference type="NCBI Taxonomy" id="946122"/>
    <lineage>
        <taxon>Eukaryota</taxon>
        <taxon>Fungi</taxon>
        <taxon>Dikarya</taxon>
        <taxon>Basidiomycota</taxon>
        <taxon>Agaricomycotina</taxon>
        <taxon>Agaricomycetes</taxon>
        <taxon>Agaricomycetidae</taxon>
        <taxon>Agaricales</taxon>
        <taxon>Pluteineae</taxon>
        <taxon>Amanitaceae</taxon>
        <taxon>Amanita</taxon>
    </lineage>
</organism>
<protein>
    <submittedName>
        <fullName evidence="2">Glycoside hydrolase family 16 protein</fullName>
    </submittedName>
</protein>
<evidence type="ECO:0000313" key="3">
    <source>
        <dbReference type="Proteomes" id="UP000054549"/>
    </source>
</evidence>
<dbReference type="PROSITE" id="PS51762">
    <property type="entry name" value="GH16_2"/>
    <property type="match status" value="1"/>
</dbReference>
<dbReference type="AlphaFoldDB" id="A0A0C2WWH8"/>
<dbReference type="CDD" id="cd02181">
    <property type="entry name" value="GH16_fungal_Lam16A_glucanase"/>
    <property type="match status" value="1"/>
</dbReference>
<keyword evidence="2" id="KW-0378">Hydrolase</keyword>
<dbReference type="PANTHER" id="PTHR10963">
    <property type="entry name" value="GLYCOSYL HYDROLASE-RELATED"/>
    <property type="match status" value="1"/>
</dbReference>
<dbReference type="GO" id="GO:0009251">
    <property type="term" value="P:glucan catabolic process"/>
    <property type="evidence" value="ECO:0007669"/>
    <property type="project" value="TreeGrafter"/>
</dbReference>
<sequence length="318" mass="35317">MHSQPPVFLSFEHSKLADHYTGYDFLDRFQWETGNDPTHGRVDYVSKQDALDKNLTYASQNKFVMRADSVNVVSPDSRGRESVRIVSNAAYPEYVLILSLDHMPEGCATWPAFWTVSKAGPWPQGGEIDIIEGVNTNNNNLASLHTNPNCTQSLNRDQVQQSGRTTTTDCDASVNYNIGCGVEFTRPNSFGHNFNANGGGTYIAQLSATDGIKVWFWSRSDRSAPSITTDGGSYPQQFSVNDFGEPDAYFSLLNNCDYKSHFDAHRIIFDLTLCGDWAGNGYLSAGCPGSCETFVNTQPAAFQNAYWEIDYLLVYVPI</sequence>
<dbReference type="HOGENOM" id="CLU_016972_1_1_1"/>
<dbReference type="Pfam" id="PF26113">
    <property type="entry name" value="GH16_XgeA"/>
    <property type="match status" value="1"/>
</dbReference>
<name>A0A0C2WWH8_AMAMK</name>
<accession>A0A0C2WWH8</accession>
<evidence type="ECO:0000259" key="1">
    <source>
        <dbReference type="PROSITE" id="PS51762"/>
    </source>
</evidence>
<keyword evidence="3" id="KW-1185">Reference proteome</keyword>
<evidence type="ECO:0000313" key="2">
    <source>
        <dbReference type="EMBL" id="KIL60708.1"/>
    </source>
</evidence>
<dbReference type="EMBL" id="KN818294">
    <property type="protein sequence ID" value="KIL60708.1"/>
    <property type="molecule type" value="Genomic_DNA"/>
</dbReference>
<dbReference type="Gene3D" id="2.60.120.200">
    <property type="match status" value="1"/>
</dbReference>
<dbReference type="InterPro" id="IPR013320">
    <property type="entry name" value="ConA-like_dom_sf"/>
</dbReference>
<dbReference type="OrthoDB" id="192832at2759"/>
<dbReference type="GO" id="GO:0004553">
    <property type="term" value="F:hydrolase activity, hydrolyzing O-glycosyl compounds"/>
    <property type="evidence" value="ECO:0007669"/>
    <property type="project" value="InterPro"/>
</dbReference>
<dbReference type="STRING" id="946122.A0A0C2WWH8"/>
<dbReference type="InParanoid" id="A0A0C2WWH8"/>
<proteinExistence type="predicted"/>
<dbReference type="PANTHER" id="PTHR10963:SF24">
    <property type="entry name" value="GLYCOSIDASE C21B10.07-RELATED"/>
    <property type="match status" value="1"/>
</dbReference>
<dbReference type="InterPro" id="IPR050546">
    <property type="entry name" value="Glycosyl_Hydrlase_16"/>
</dbReference>
<gene>
    <name evidence="2" type="ORF">M378DRAFT_187735</name>
</gene>
<dbReference type="Proteomes" id="UP000054549">
    <property type="component" value="Unassembled WGS sequence"/>
</dbReference>